<sequence length="248" mass="29220">MKTFKTPMFLLTLFLCTITYSQNSADHTPWDRILVLNVTQNGLVNYEGVTTDVIIFYEYFRYLQNIAPQEHWDKKDKLAYWINVYNATAMKMILDEYPISSINEIENPWKRKAFKTNGTRYSLDDIEHNILRKFGDPRIHFLLNCGSMSSPGLWNRAYTGENISYALEERTSEFINDPQKNQITTNSARISELFKWYEEDFTSNHIEVIDFINQYAQVKVAPNTELKYVTYDWNINKKNEVTPITSNN</sequence>
<dbReference type="EMBL" id="JBHULE010000019">
    <property type="protein sequence ID" value="MFD2562760.1"/>
    <property type="molecule type" value="Genomic_DNA"/>
</dbReference>
<reference evidence="4" key="1">
    <citation type="journal article" date="2019" name="Int. J. Syst. Evol. Microbiol.">
        <title>The Global Catalogue of Microorganisms (GCM) 10K type strain sequencing project: providing services to taxonomists for standard genome sequencing and annotation.</title>
        <authorList>
            <consortium name="The Broad Institute Genomics Platform"/>
            <consortium name="The Broad Institute Genome Sequencing Center for Infectious Disease"/>
            <person name="Wu L."/>
            <person name="Ma J."/>
        </authorList>
    </citation>
    <scope>NUCLEOTIDE SEQUENCE [LARGE SCALE GENOMIC DNA]</scope>
    <source>
        <strain evidence="4">KCTC 52274</strain>
    </source>
</reference>
<organism evidence="3 4">
    <name type="scientific">Aquimarina rubra</name>
    <dbReference type="NCBI Taxonomy" id="1920033"/>
    <lineage>
        <taxon>Bacteria</taxon>
        <taxon>Pseudomonadati</taxon>
        <taxon>Bacteroidota</taxon>
        <taxon>Flavobacteriia</taxon>
        <taxon>Flavobacteriales</taxon>
        <taxon>Flavobacteriaceae</taxon>
        <taxon>Aquimarina</taxon>
    </lineage>
</organism>
<feature type="signal peptide" evidence="1">
    <location>
        <begin position="1"/>
        <end position="24"/>
    </location>
</feature>
<protein>
    <submittedName>
        <fullName evidence="3">DUF547 domain-containing protein</fullName>
    </submittedName>
</protein>
<accession>A0ABW5LD97</accession>
<keyword evidence="1" id="KW-0732">Signal</keyword>
<dbReference type="InterPro" id="IPR006869">
    <property type="entry name" value="DUF547"/>
</dbReference>
<keyword evidence="4" id="KW-1185">Reference proteome</keyword>
<comment type="caution">
    <text evidence="3">The sequence shown here is derived from an EMBL/GenBank/DDBJ whole genome shotgun (WGS) entry which is preliminary data.</text>
</comment>
<dbReference type="Pfam" id="PF04784">
    <property type="entry name" value="DUF547"/>
    <property type="match status" value="1"/>
</dbReference>
<dbReference type="PANTHER" id="PTHR46361">
    <property type="entry name" value="ELECTRON CARRIER/ PROTEIN DISULFIDE OXIDOREDUCTASE"/>
    <property type="match status" value="1"/>
</dbReference>
<name>A0ABW5LD97_9FLAO</name>
<dbReference type="RefSeq" id="WP_378291632.1">
    <property type="nucleotide sequence ID" value="NZ_JBHULE010000019.1"/>
</dbReference>
<feature type="domain" description="DUF547" evidence="2">
    <location>
        <begin position="70"/>
        <end position="175"/>
    </location>
</feature>
<dbReference type="Proteomes" id="UP001597319">
    <property type="component" value="Unassembled WGS sequence"/>
</dbReference>
<gene>
    <name evidence="3" type="ORF">ACFSR1_08750</name>
</gene>
<dbReference type="PANTHER" id="PTHR46361:SF3">
    <property type="entry name" value="ELECTRON CARRIER_ PROTEIN DISULFIDE OXIDOREDUCTASE"/>
    <property type="match status" value="1"/>
</dbReference>
<evidence type="ECO:0000259" key="2">
    <source>
        <dbReference type="Pfam" id="PF04784"/>
    </source>
</evidence>
<evidence type="ECO:0000313" key="3">
    <source>
        <dbReference type="EMBL" id="MFD2562760.1"/>
    </source>
</evidence>
<proteinExistence type="predicted"/>
<evidence type="ECO:0000313" key="4">
    <source>
        <dbReference type="Proteomes" id="UP001597319"/>
    </source>
</evidence>
<evidence type="ECO:0000256" key="1">
    <source>
        <dbReference type="SAM" id="SignalP"/>
    </source>
</evidence>
<feature type="chain" id="PRO_5045851739" evidence="1">
    <location>
        <begin position="25"/>
        <end position="248"/>
    </location>
</feature>